<proteinExistence type="predicted"/>
<evidence type="ECO:0000259" key="4">
    <source>
        <dbReference type="PROSITE" id="PS50932"/>
    </source>
</evidence>
<dbReference type="Gene3D" id="3.40.50.2300">
    <property type="match status" value="2"/>
</dbReference>
<accession>A0A504J5R6</accession>
<dbReference type="PANTHER" id="PTHR30146:SF109">
    <property type="entry name" value="HTH-TYPE TRANSCRIPTIONAL REGULATOR GALS"/>
    <property type="match status" value="1"/>
</dbReference>
<reference evidence="5 6" key="1">
    <citation type="submission" date="2019-06" db="EMBL/GenBank/DDBJ databases">
        <authorList>
            <person name="Meng X."/>
        </authorList>
    </citation>
    <scope>NUCLEOTIDE SEQUENCE [LARGE SCALE GENOMIC DNA]</scope>
    <source>
        <strain evidence="5 6">M625</strain>
    </source>
</reference>
<dbReference type="AlphaFoldDB" id="A0A504J5R6"/>
<keyword evidence="1" id="KW-0805">Transcription regulation</keyword>
<evidence type="ECO:0000313" key="6">
    <source>
        <dbReference type="Proteomes" id="UP000315540"/>
    </source>
</evidence>
<dbReference type="Pfam" id="PF00356">
    <property type="entry name" value="LacI"/>
    <property type="match status" value="1"/>
</dbReference>
<dbReference type="SUPFAM" id="SSF47413">
    <property type="entry name" value="lambda repressor-like DNA-binding domains"/>
    <property type="match status" value="1"/>
</dbReference>
<gene>
    <name evidence="5" type="ORF">FHK87_13285</name>
</gene>
<dbReference type="RefSeq" id="WP_140593721.1">
    <property type="nucleotide sequence ID" value="NZ_VFWZ01000003.1"/>
</dbReference>
<name>A0A504J5R6_9FLAO</name>
<dbReference type="GO" id="GO:0000976">
    <property type="term" value="F:transcription cis-regulatory region binding"/>
    <property type="evidence" value="ECO:0007669"/>
    <property type="project" value="TreeGrafter"/>
</dbReference>
<protein>
    <submittedName>
        <fullName evidence="5">LacI family transcriptional regulator</fullName>
    </submittedName>
</protein>
<sequence>MIQSRTTLSEMSKALNLSISTVSKSLSGSSEISIKTKQRVRDFAKMCNYVPNNFAASFRKGYTNTIGLIIPNILNPFYAKVLLGIENYLDNSGYKLITSISNESIDKEAKVMTKMAGGYVDGLIVCVTQETELTNTYSHINGLIDQGTPVVLFDRICEKINCDKVIINDYKAAFNTTKHIITHKKCKNIVMASLIDKMQHGKLRAEGFKNAIEAHQSNVIGKVLVANTVDELKHKLNETLQKDPTIDAIFGVNEQAVLQAISCTDQLKSNDHSKQITIAGFCNQYQANNNPSLIIVDQNAEEIGTQAAKLMLQRIKNVENSEYCTKTVSVNLN</sequence>
<comment type="caution">
    <text evidence="5">The sequence shown here is derived from an EMBL/GenBank/DDBJ whole genome shotgun (WGS) entry which is preliminary data.</text>
</comment>
<evidence type="ECO:0000256" key="2">
    <source>
        <dbReference type="ARBA" id="ARBA00023125"/>
    </source>
</evidence>
<dbReference type="Gene3D" id="1.10.260.40">
    <property type="entry name" value="lambda repressor-like DNA-binding domains"/>
    <property type="match status" value="1"/>
</dbReference>
<feature type="domain" description="HTH lacI-type" evidence="4">
    <location>
        <begin position="6"/>
        <end position="60"/>
    </location>
</feature>
<dbReference type="InterPro" id="IPR028082">
    <property type="entry name" value="Peripla_BP_I"/>
</dbReference>
<dbReference type="InterPro" id="IPR000843">
    <property type="entry name" value="HTH_LacI"/>
</dbReference>
<dbReference type="EMBL" id="VFWZ01000003">
    <property type="protein sequence ID" value="TPN86236.1"/>
    <property type="molecule type" value="Genomic_DNA"/>
</dbReference>
<evidence type="ECO:0000313" key="5">
    <source>
        <dbReference type="EMBL" id="TPN86236.1"/>
    </source>
</evidence>
<dbReference type="InterPro" id="IPR010982">
    <property type="entry name" value="Lambda_DNA-bd_dom_sf"/>
</dbReference>
<dbReference type="OrthoDB" id="9768806at2"/>
<dbReference type="Proteomes" id="UP000315540">
    <property type="component" value="Unassembled WGS sequence"/>
</dbReference>
<dbReference type="Pfam" id="PF00532">
    <property type="entry name" value="Peripla_BP_1"/>
    <property type="match status" value="1"/>
</dbReference>
<organism evidence="5 6">
    <name type="scientific">Aquimarina algicola</name>
    <dbReference type="NCBI Taxonomy" id="2589995"/>
    <lineage>
        <taxon>Bacteria</taxon>
        <taxon>Pseudomonadati</taxon>
        <taxon>Bacteroidota</taxon>
        <taxon>Flavobacteriia</taxon>
        <taxon>Flavobacteriales</taxon>
        <taxon>Flavobacteriaceae</taxon>
        <taxon>Aquimarina</taxon>
    </lineage>
</organism>
<dbReference type="GO" id="GO:0003700">
    <property type="term" value="F:DNA-binding transcription factor activity"/>
    <property type="evidence" value="ECO:0007669"/>
    <property type="project" value="TreeGrafter"/>
</dbReference>
<dbReference type="SUPFAM" id="SSF53822">
    <property type="entry name" value="Periplasmic binding protein-like I"/>
    <property type="match status" value="1"/>
</dbReference>
<dbReference type="CDD" id="cd06267">
    <property type="entry name" value="PBP1_LacI_sugar_binding-like"/>
    <property type="match status" value="1"/>
</dbReference>
<evidence type="ECO:0000256" key="1">
    <source>
        <dbReference type="ARBA" id="ARBA00023015"/>
    </source>
</evidence>
<dbReference type="PROSITE" id="PS50932">
    <property type="entry name" value="HTH_LACI_2"/>
    <property type="match status" value="1"/>
</dbReference>
<keyword evidence="6" id="KW-1185">Reference proteome</keyword>
<dbReference type="CDD" id="cd01392">
    <property type="entry name" value="HTH_LacI"/>
    <property type="match status" value="1"/>
</dbReference>
<dbReference type="InterPro" id="IPR001761">
    <property type="entry name" value="Peripla_BP/Lac1_sug-bd_dom"/>
</dbReference>
<dbReference type="PANTHER" id="PTHR30146">
    <property type="entry name" value="LACI-RELATED TRANSCRIPTIONAL REPRESSOR"/>
    <property type="match status" value="1"/>
</dbReference>
<dbReference type="SMART" id="SM00354">
    <property type="entry name" value="HTH_LACI"/>
    <property type="match status" value="1"/>
</dbReference>
<keyword evidence="3" id="KW-0804">Transcription</keyword>
<keyword evidence="2" id="KW-0238">DNA-binding</keyword>
<evidence type="ECO:0000256" key="3">
    <source>
        <dbReference type="ARBA" id="ARBA00023163"/>
    </source>
</evidence>